<evidence type="ECO:0000313" key="2">
    <source>
        <dbReference type="EMBL" id="MAH63631.1"/>
    </source>
</evidence>
<sequence length="246" mass="28701">MMEEAEFQTGIFEEMPFEQYQQARGLNQSTLKQIFRPGNYYNSHGVLIGNAGHCLMLEPERFERDYQRLAQGISLRKLKKLEPEQGSSSEKSHPIMLPTNIWDILMNAQNAVNTHPKASWMLENSLKEVSLFWEAPENSLRCKGRLDLFCPEKAFIADLKFSYRTTTEANTQWHYAFQAAWYRQGIYQITGEWLPFYLIFVERNTPYRVVVAKLEKETLEVGDRLLQESLVEYHAYAAPPEFDDLA</sequence>
<evidence type="ECO:0000313" key="3">
    <source>
        <dbReference type="Proteomes" id="UP000226525"/>
    </source>
</evidence>
<feature type="domain" description="Putative exodeoxyribonuclease 8 PDDEXK-like" evidence="1">
    <location>
        <begin position="42"/>
        <end position="234"/>
    </location>
</feature>
<dbReference type="InterPro" id="IPR024432">
    <property type="entry name" value="Put_RecE_PDDEXK-like_dom"/>
</dbReference>
<evidence type="ECO:0000259" key="1">
    <source>
        <dbReference type="Pfam" id="PF12684"/>
    </source>
</evidence>
<dbReference type="Proteomes" id="UP000226525">
    <property type="component" value="Unassembled WGS sequence"/>
</dbReference>
<dbReference type="Gene3D" id="3.90.320.10">
    <property type="match status" value="1"/>
</dbReference>
<protein>
    <recommendedName>
        <fullName evidence="1">Putative exodeoxyribonuclease 8 PDDEXK-like domain-containing protein</fullName>
    </recommendedName>
</protein>
<dbReference type="AlphaFoldDB" id="A0A2D6YKA4"/>
<reference evidence="3" key="1">
    <citation type="submission" date="2017-09" db="EMBL/GenBank/DDBJ databases">
        <title>The Reconstruction of 2,631 Draft Metagenome-Assembled Genomes from the Global Oceans.</title>
        <authorList>
            <person name="Tully B.J."/>
            <person name="Graham E.D."/>
            <person name="Heidelberg J.F."/>
        </authorList>
    </citation>
    <scope>NUCLEOTIDE SEQUENCE [LARGE SCALE GENOMIC DNA]</scope>
</reference>
<proteinExistence type="predicted"/>
<comment type="caution">
    <text evidence="2">The sequence shown here is derived from an EMBL/GenBank/DDBJ whole genome shotgun (WGS) entry which is preliminary data.</text>
</comment>
<dbReference type="Pfam" id="PF12684">
    <property type="entry name" value="DUF3799"/>
    <property type="match status" value="1"/>
</dbReference>
<organism evidence="2 3">
    <name type="scientific">SAR324 cluster bacterium</name>
    <dbReference type="NCBI Taxonomy" id="2024889"/>
    <lineage>
        <taxon>Bacteria</taxon>
        <taxon>Deltaproteobacteria</taxon>
        <taxon>SAR324 cluster</taxon>
    </lineage>
</organism>
<accession>A0A2D6YKA4</accession>
<gene>
    <name evidence="2" type="ORF">CMN54_09345</name>
</gene>
<dbReference type="InterPro" id="IPR011604">
    <property type="entry name" value="PDDEXK-like_dom_sf"/>
</dbReference>
<dbReference type="EMBL" id="NZEX01000102">
    <property type="protein sequence ID" value="MAH63631.1"/>
    <property type="molecule type" value="Genomic_DNA"/>
</dbReference>
<name>A0A2D6YKA4_9DELT</name>